<proteinExistence type="inferred from homology"/>
<keyword evidence="4 7" id="KW-0732">Signal</keyword>
<reference evidence="9" key="1">
    <citation type="submission" date="2018-08" db="EMBL/GenBank/DDBJ databases">
        <authorList>
            <person name="Kim S.-J."/>
            <person name="Jung G.-Y."/>
        </authorList>
    </citation>
    <scope>NUCLEOTIDE SEQUENCE [LARGE SCALE GENOMIC DNA]</scope>
    <source>
        <strain evidence="9">GY_H</strain>
    </source>
</reference>
<keyword evidence="3 6" id="KW-0479">Metal-binding</keyword>
<evidence type="ECO:0000256" key="2">
    <source>
        <dbReference type="ARBA" id="ARBA00022505"/>
    </source>
</evidence>
<evidence type="ECO:0000256" key="7">
    <source>
        <dbReference type="SAM" id="SignalP"/>
    </source>
</evidence>
<organism evidence="8 9">
    <name type="scientific">Undibacter mobilis</name>
    <dbReference type="NCBI Taxonomy" id="2292256"/>
    <lineage>
        <taxon>Bacteria</taxon>
        <taxon>Pseudomonadati</taxon>
        <taxon>Pseudomonadota</taxon>
        <taxon>Alphaproteobacteria</taxon>
        <taxon>Hyphomicrobiales</taxon>
        <taxon>Nitrobacteraceae</taxon>
        <taxon>Undibacter</taxon>
    </lineage>
</organism>
<evidence type="ECO:0000256" key="4">
    <source>
        <dbReference type="ARBA" id="ARBA00022729"/>
    </source>
</evidence>
<dbReference type="OrthoDB" id="9785015at2"/>
<feature type="binding site" evidence="6">
    <location>
        <position position="193"/>
    </location>
    <ligand>
        <name>molybdate</name>
        <dbReference type="ChEBI" id="CHEBI:36264"/>
    </ligand>
</feature>
<feature type="binding site" evidence="6">
    <location>
        <position position="35"/>
    </location>
    <ligand>
        <name>molybdate</name>
        <dbReference type="ChEBI" id="CHEBI:36264"/>
    </ligand>
</feature>
<dbReference type="NCBIfam" id="TIGR01256">
    <property type="entry name" value="modA"/>
    <property type="match status" value="1"/>
</dbReference>
<feature type="binding site" evidence="6">
    <location>
        <position position="175"/>
    </location>
    <ligand>
        <name>molybdate</name>
        <dbReference type="ChEBI" id="CHEBI:36264"/>
    </ligand>
</feature>
<dbReference type="GO" id="GO:0015689">
    <property type="term" value="P:molybdate ion transport"/>
    <property type="evidence" value="ECO:0007669"/>
    <property type="project" value="InterPro"/>
</dbReference>
<accession>A0A371BAM6</accession>
<dbReference type="InterPro" id="IPR005950">
    <property type="entry name" value="ModA"/>
</dbReference>
<evidence type="ECO:0000313" key="8">
    <source>
        <dbReference type="EMBL" id="RDV04411.1"/>
    </source>
</evidence>
<feature type="binding site" evidence="6">
    <location>
        <position position="62"/>
    </location>
    <ligand>
        <name>molybdate</name>
        <dbReference type="ChEBI" id="CHEBI:36264"/>
    </ligand>
</feature>
<keyword evidence="9" id="KW-1185">Reference proteome</keyword>
<dbReference type="Pfam" id="PF13531">
    <property type="entry name" value="SBP_bac_11"/>
    <property type="match status" value="1"/>
</dbReference>
<evidence type="ECO:0000256" key="5">
    <source>
        <dbReference type="ARBA" id="ARBA00062515"/>
    </source>
</evidence>
<evidence type="ECO:0000256" key="3">
    <source>
        <dbReference type="ARBA" id="ARBA00022723"/>
    </source>
</evidence>
<dbReference type="PANTHER" id="PTHR30632:SF17">
    <property type="entry name" value="MOLYBDATE-BINDING PROTEIN MODA"/>
    <property type="match status" value="1"/>
</dbReference>
<sequence length="261" mass="27366">MLKTFSTILAFLAFAATASPPAQAQDTLTVFAAASMKNALDDANAAFTKATGVKVTASYAASSALAKQMENGAPADVFISADLKWMDYVNEKKLIKADSRYNLLGNKLVLIAGKDSKIGNVKIEQGFDIAKLVGDGRIAVADVKAVPAGLYAKAALEKLGAWAAAEPKLAMAENVRATLAFVARGETPIGIVYETDAKVEPNVKIVATFPDGSYPPITYPVAATTNAKADTVKYLSFLRGNEAKAIFGKYGFSVLATAKAS</sequence>
<dbReference type="NCBIfam" id="NF007958">
    <property type="entry name" value="PRK10677.1"/>
    <property type="match status" value="1"/>
</dbReference>
<dbReference type="RefSeq" id="WP_115516437.1">
    <property type="nucleotide sequence ID" value="NZ_QRGO01000001.1"/>
</dbReference>
<dbReference type="InterPro" id="IPR010916">
    <property type="entry name" value="TonB_box_CS"/>
</dbReference>
<comment type="subunit">
    <text evidence="5">The complex is composed of two ATP-binding proteins (ModC), two transmembrane proteins (ModB) and a solute-binding protein (ModA).</text>
</comment>
<dbReference type="SUPFAM" id="SSF53850">
    <property type="entry name" value="Periplasmic binding protein-like II"/>
    <property type="match status" value="1"/>
</dbReference>
<evidence type="ECO:0000256" key="1">
    <source>
        <dbReference type="ARBA" id="ARBA00009175"/>
    </source>
</evidence>
<feature type="chain" id="PRO_5016969521" evidence="7">
    <location>
        <begin position="25"/>
        <end position="261"/>
    </location>
</feature>
<protein>
    <submittedName>
        <fullName evidence="8">Molybdate ABC transporter substrate-binding protein</fullName>
    </submittedName>
</protein>
<evidence type="ECO:0000313" key="9">
    <source>
        <dbReference type="Proteomes" id="UP000263993"/>
    </source>
</evidence>
<dbReference type="FunFam" id="3.40.190.10:FF:000035">
    <property type="entry name" value="Molybdate ABC transporter substrate-binding protein"/>
    <property type="match status" value="1"/>
</dbReference>
<dbReference type="Gene3D" id="3.40.190.10">
    <property type="entry name" value="Periplasmic binding protein-like II"/>
    <property type="match status" value="2"/>
</dbReference>
<comment type="caution">
    <text evidence="8">The sequence shown here is derived from an EMBL/GenBank/DDBJ whole genome shotgun (WGS) entry which is preliminary data.</text>
</comment>
<feature type="signal peptide" evidence="7">
    <location>
        <begin position="1"/>
        <end position="24"/>
    </location>
</feature>
<comment type="similarity">
    <text evidence="1">Belongs to the bacterial solute-binding protein ModA family.</text>
</comment>
<name>A0A371BAM6_9BRAD</name>
<dbReference type="GO" id="GO:0030973">
    <property type="term" value="F:molybdate ion binding"/>
    <property type="evidence" value="ECO:0007669"/>
    <property type="project" value="TreeGrafter"/>
</dbReference>
<evidence type="ECO:0000256" key="6">
    <source>
        <dbReference type="PIRSR" id="PIRSR004846-1"/>
    </source>
</evidence>
<dbReference type="PANTHER" id="PTHR30632">
    <property type="entry name" value="MOLYBDATE-BINDING PERIPLASMIC PROTEIN"/>
    <property type="match status" value="1"/>
</dbReference>
<dbReference type="EMBL" id="QRGO01000001">
    <property type="protein sequence ID" value="RDV04411.1"/>
    <property type="molecule type" value="Genomic_DNA"/>
</dbReference>
<feature type="binding site" evidence="6">
    <location>
        <position position="148"/>
    </location>
    <ligand>
        <name>molybdate</name>
        <dbReference type="ChEBI" id="CHEBI:36264"/>
    </ligand>
</feature>
<dbReference type="InterPro" id="IPR050682">
    <property type="entry name" value="ModA/WtpA"/>
</dbReference>
<dbReference type="GO" id="GO:1901359">
    <property type="term" value="F:tungstate binding"/>
    <property type="evidence" value="ECO:0007669"/>
    <property type="project" value="UniProtKB-ARBA"/>
</dbReference>
<dbReference type="GO" id="GO:0046872">
    <property type="term" value="F:metal ion binding"/>
    <property type="evidence" value="ECO:0007669"/>
    <property type="project" value="UniProtKB-KW"/>
</dbReference>
<dbReference type="PROSITE" id="PS00430">
    <property type="entry name" value="TONB_DEPENDENT_REC_1"/>
    <property type="match status" value="1"/>
</dbReference>
<dbReference type="PIRSF" id="PIRSF004846">
    <property type="entry name" value="ModA"/>
    <property type="match status" value="1"/>
</dbReference>
<keyword evidence="2 6" id="KW-0500">Molybdenum</keyword>
<dbReference type="CDD" id="cd13536">
    <property type="entry name" value="PBP2_EcModA"/>
    <property type="match status" value="1"/>
</dbReference>
<dbReference type="AlphaFoldDB" id="A0A371BAM6"/>
<dbReference type="GO" id="GO:0030288">
    <property type="term" value="C:outer membrane-bounded periplasmic space"/>
    <property type="evidence" value="ECO:0007669"/>
    <property type="project" value="TreeGrafter"/>
</dbReference>
<dbReference type="Proteomes" id="UP000263993">
    <property type="component" value="Unassembled WGS sequence"/>
</dbReference>
<gene>
    <name evidence="8" type="ORF">DXH78_07385</name>
</gene>